<keyword evidence="3" id="KW-1185">Reference proteome</keyword>
<name>A0A0G4G8A3_VITBC</name>
<protein>
    <submittedName>
        <fullName evidence="2">Uncharacterized protein</fullName>
    </submittedName>
</protein>
<dbReference type="Proteomes" id="UP000041254">
    <property type="component" value="Unassembled WGS sequence"/>
</dbReference>
<evidence type="ECO:0000313" key="2">
    <source>
        <dbReference type="EMBL" id="CEM24574.1"/>
    </source>
</evidence>
<proteinExistence type="predicted"/>
<evidence type="ECO:0000256" key="1">
    <source>
        <dbReference type="SAM" id="MobiDB-lite"/>
    </source>
</evidence>
<dbReference type="EMBL" id="CDMY01000583">
    <property type="protein sequence ID" value="CEM24574.1"/>
    <property type="molecule type" value="Genomic_DNA"/>
</dbReference>
<sequence>MAALASSSSAAGSQPQTPQVVSRRGPQCYEKGTRVWMVSTVAKRGMALAEVYRVQPTEGGTVVYLRAVEAVNGVREPFQKVVPHNQTHTPYQQQVCVGDGNKRARVVGNPAGGGCNGVENSAAAGNREQQQRIETICSLVMECLPLHVLIPLSQRLAKNTKQMWEQAAPSHTRLFIDCATKDDEHCWRSPTEGRSFWQKIPLDLVKRMAARLTGLTHIALCHPEDHPMWCSDVLVTIIETTAAPPAPTQPPPNPDQPDRQRDAPAPQRPSEVRQSASRLETIAFEKVRPSAAAEREVERRRPPLPPPLTEPSTLPSLKAVTGAVWQYGKLANRGWLMPSLQTVEQERWRSEELGRFISSSRCLRHVSGDLRGEQWASVFEHIPEAAAGQPGPLSQLQSIGTIQLAGDVNEALAAVDRLQAALTSRGCRRSLTQLVVDMSFSVRTNHNIRGLSKQIDSRVLPLLESVESLHKSCCRPDANVVFEAQRLESFDLSLFYSDDFPPNPSPLNAIQAVARKATEINYTISQHDLTHPVDSPSQAAIDITKTLTFDRARYVAILNAPGFVPPPDTPSPHPAIIEQLQPFPKAKELDTGGAVSSAAGRLLAEKMPSKMEMVWFSLDVSPQERRRVLEGLGAEREVGTVEVGLLRQKQGFQHSISLTEGALEGWSSDSFPSIGELKLGVRVPNDLQPSAAAQLIRDGISSIVGGGGLRCLMVNVRGSEALRAAVRQLLPTGTEVGTNFSIDTSETRWWTRLTVTRRS</sequence>
<accession>A0A0G4G8A3</accession>
<feature type="region of interest" description="Disordered" evidence="1">
    <location>
        <begin position="1"/>
        <end position="25"/>
    </location>
</feature>
<dbReference type="VEuPathDB" id="CryptoDB:Vbra_2241"/>
<feature type="compositionally biased region" description="Low complexity" evidence="1">
    <location>
        <begin position="1"/>
        <end position="13"/>
    </location>
</feature>
<evidence type="ECO:0000313" key="3">
    <source>
        <dbReference type="Proteomes" id="UP000041254"/>
    </source>
</evidence>
<feature type="compositionally biased region" description="Basic and acidic residues" evidence="1">
    <location>
        <begin position="283"/>
        <end position="301"/>
    </location>
</feature>
<reference evidence="2 3" key="1">
    <citation type="submission" date="2014-11" db="EMBL/GenBank/DDBJ databases">
        <authorList>
            <person name="Zhu J."/>
            <person name="Qi W."/>
            <person name="Song R."/>
        </authorList>
    </citation>
    <scope>NUCLEOTIDE SEQUENCE [LARGE SCALE GENOMIC DNA]</scope>
</reference>
<dbReference type="PhylomeDB" id="A0A0G4G8A3"/>
<feature type="region of interest" description="Disordered" evidence="1">
    <location>
        <begin position="242"/>
        <end position="314"/>
    </location>
</feature>
<organism evidence="2 3">
    <name type="scientific">Vitrella brassicaformis (strain CCMP3155)</name>
    <dbReference type="NCBI Taxonomy" id="1169540"/>
    <lineage>
        <taxon>Eukaryota</taxon>
        <taxon>Sar</taxon>
        <taxon>Alveolata</taxon>
        <taxon>Colpodellida</taxon>
        <taxon>Vitrellaceae</taxon>
        <taxon>Vitrella</taxon>
    </lineage>
</organism>
<dbReference type="InParanoid" id="A0A0G4G8A3"/>
<dbReference type="AlphaFoldDB" id="A0A0G4G8A3"/>
<gene>
    <name evidence="2" type="ORF">Vbra_2241</name>
</gene>
<feature type="compositionally biased region" description="Pro residues" evidence="1">
    <location>
        <begin position="244"/>
        <end position="255"/>
    </location>
</feature>